<organism evidence="1 2">
    <name type="scientific">Brachionus plicatilis</name>
    <name type="common">Marine rotifer</name>
    <name type="synonym">Brachionus muelleri</name>
    <dbReference type="NCBI Taxonomy" id="10195"/>
    <lineage>
        <taxon>Eukaryota</taxon>
        <taxon>Metazoa</taxon>
        <taxon>Spiralia</taxon>
        <taxon>Gnathifera</taxon>
        <taxon>Rotifera</taxon>
        <taxon>Eurotatoria</taxon>
        <taxon>Monogononta</taxon>
        <taxon>Pseudotrocha</taxon>
        <taxon>Ploima</taxon>
        <taxon>Brachionidae</taxon>
        <taxon>Brachionus</taxon>
    </lineage>
</organism>
<gene>
    <name evidence="1" type="ORF">BpHYR1_017161</name>
</gene>
<dbReference type="AlphaFoldDB" id="A0A3M7RDS0"/>
<proteinExistence type="predicted"/>
<protein>
    <submittedName>
        <fullName evidence="1">Uncharacterized protein</fullName>
    </submittedName>
</protein>
<dbReference type="Proteomes" id="UP000276133">
    <property type="component" value="Unassembled WGS sequence"/>
</dbReference>
<evidence type="ECO:0000313" key="1">
    <source>
        <dbReference type="EMBL" id="RNA21713.1"/>
    </source>
</evidence>
<reference evidence="1 2" key="1">
    <citation type="journal article" date="2018" name="Sci. Rep.">
        <title>Genomic signatures of local adaptation to the degree of environmental predictability in rotifers.</title>
        <authorList>
            <person name="Franch-Gras L."/>
            <person name="Hahn C."/>
            <person name="Garcia-Roger E.M."/>
            <person name="Carmona M.J."/>
            <person name="Serra M."/>
            <person name="Gomez A."/>
        </authorList>
    </citation>
    <scope>NUCLEOTIDE SEQUENCE [LARGE SCALE GENOMIC DNA]</scope>
    <source>
        <strain evidence="1">HYR1</strain>
    </source>
</reference>
<evidence type="ECO:0000313" key="2">
    <source>
        <dbReference type="Proteomes" id="UP000276133"/>
    </source>
</evidence>
<accession>A0A3M7RDS0</accession>
<keyword evidence="2" id="KW-1185">Reference proteome</keyword>
<name>A0A3M7RDS0_BRAPC</name>
<sequence length="66" mass="7442">MIEPSAFCRDFAHSKSGGKKKKSKFSDQIVIYYVGVINGLHDPFKILLGCSSSTFTFEINFLTYEV</sequence>
<dbReference type="EMBL" id="REGN01003619">
    <property type="protein sequence ID" value="RNA21713.1"/>
    <property type="molecule type" value="Genomic_DNA"/>
</dbReference>
<comment type="caution">
    <text evidence="1">The sequence shown here is derived from an EMBL/GenBank/DDBJ whole genome shotgun (WGS) entry which is preliminary data.</text>
</comment>